<accession>A0ABR2YBB5</accession>
<dbReference type="Proteomes" id="UP001491310">
    <property type="component" value="Unassembled WGS sequence"/>
</dbReference>
<organism evidence="2 3">
    <name type="scientific">Coccomyxa subellipsoidea</name>
    <dbReference type="NCBI Taxonomy" id="248742"/>
    <lineage>
        <taxon>Eukaryota</taxon>
        <taxon>Viridiplantae</taxon>
        <taxon>Chlorophyta</taxon>
        <taxon>core chlorophytes</taxon>
        <taxon>Trebouxiophyceae</taxon>
        <taxon>Trebouxiophyceae incertae sedis</taxon>
        <taxon>Coccomyxaceae</taxon>
        <taxon>Coccomyxa</taxon>
    </lineage>
</organism>
<sequence>MTRSPKIWIAGILALSVFWCMVSLIAISRLETRLPSEMQEQLEFHASFSGLWPRSQADAGTDFLQQPPSLATEADDEVADDWSIWQPAVAALKAAFSAEQSDRQMLRGLRSVQS</sequence>
<dbReference type="EMBL" id="JALJOT010000017">
    <property type="protein sequence ID" value="KAK9901555.1"/>
    <property type="molecule type" value="Genomic_DNA"/>
</dbReference>
<feature type="transmembrane region" description="Helical" evidence="1">
    <location>
        <begin position="6"/>
        <end position="27"/>
    </location>
</feature>
<proteinExistence type="predicted"/>
<evidence type="ECO:0000256" key="1">
    <source>
        <dbReference type="SAM" id="Phobius"/>
    </source>
</evidence>
<keyword evidence="1" id="KW-0472">Membrane</keyword>
<comment type="caution">
    <text evidence="2">The sequence shown here is derived from an EMBL/GenBank/DDBJ whole genome shotgun (WGS) entry which is preliminary data.</text>
</comment>
<evidence type="ECO:0000313" key="3">
    <source>
        <dbReference type="Proteomes" id="UP001491310"/>
    </source>
</evidence>
<name>A0ABR2YBB5_9CHLO</name>
<gene>
    <name evidence="2" type="ORF">WJX75_001650</name>
</gene>
<keyword evidence="1" id="KW-0812">Transmembrane</keyword>
<keyword evidence="3" id="KW-1185">Reference proteome</keyword>
<evidence type="ECO:0000313" key="2">
    <source>
        <dbReference type="EMBL" id="KAK9901555.1"/>
    </source>
</evidence>
<protein>
    <submittedName>
        <fullName evidence="2">Uncharacterized protein</fullName>
    </submittedName>
</protein>
<reference evidence="2 3" key="1">
    <citation type="journal article" date="2024" name="Nat. Commun.">
        <title>Phylogenomics reveals the evolutionary origins of lichenization in chlorophyte algae.</title>
        <authorList>
            <person name="Puginier C."/>
            <person name="Libourel C."/>
            <person name="Otte J."/>
            <person name="Skaloud P."/>
            <person name="Haon M."/>
            <person name="Grisel S."/>
            <person name="Petersen M."/>
            <person name="Berrin J.G."/>
            <person name="Delaux P.M."/>
            <person name="Dal Grande F."/>
            <person name="Keller J."/>
        </authorList>
    </citation>
    <scope>NUCLEOTIDE SEQUENCE [LARGE SCALE GENOMIC DNA]</scope>
    <source>
        <strain evidence="2 3">SAG 216-7</strain>
    </source>
</reference>
<keyword evidence="1" id="KW-1133">Transmembrane helix</keyword>